<organism evidence="3 4">
    <name type="scientific">Marinilabilia rubra</name>
    <dbReference type="NCBI Taxonomy" id="2162893"/>
    <lineage>
        <taxon>Bacteria</taxon>
        <taxon>Pseudomonadati</taxon>
        <taxon>Bacteroidota</taxon>
        <taxon>Bacteroidia</taxon>
        <taxon>Marinilabiliales</taxon>
        <taxon>Marinilabiliaceae</taxon>
        <taxon>Marinilabilia</taxon>
    </lineage>
</organism>
<feature type="chain" id="PRO_5015513487" description="Peptidase M16 C-terminal domain-containing protein" evidence="1">
    <location>
        <begin position="20"/>
        <end position="484"/>
    </location>
</feature>
<dbReference type="AlphaFoldDB" id="A0A2U2B990"/>
<feature type="signal peptide" evidence="1">
    <location>
        <begin position="1"/>
        <end position="19"/>
    </location>
</feature>
<sequence>MKKIILSLTVLFICFSIKAQVDRTHAPEPNRPEKLDVGVLIPIKMDNGMQVYLAPVKKYPKFTLTLNIEQPGFKEDERQEEKGILLKAYYAKLSKKYPGGEIDSLVNLKGAMLNATTTGGTIKGMNRDIEPLLDMYTDLLFHPVVKEEYIKTEAEEYEKSQENKDPSASVYGNDEFNPENLIDSLLHGSSAKQEINKKIALNYDSIGIEEVEDFVEKRIASNNAVAVLIGDFTPKETKRLMQKYFGNWQPGKSYSRERQIKSDKAIIKNRKIYVVDKPNNVQSRINVNWIMGDAYPHDENSVKVEVLNEILGESQLSYLYKNIREDKGLCYFVRSSLTPDDNGGRATIWTTVRTDQTAYALENIILEMLRIRNFDVSDEDLKIAKSSLIGEFTRSLSGIAPIPYMSFAMTKDFYNLPDDYLQTRVSKYYEVTTDDIREMAKKYVKPFESVVIVNGKASELKGTLEKFGEVTYLDEKGNELIFEQ</sequence>
<dbReference type="GO" id="GO:0046872">
    <property type="term" value="F:metal ion binding"/>
    <property type="evidence" value="ECO:0007669"/>
    <property type="project" value="InterPro"/>
</dbReference>
<dbReference type="PANTHER" id="PTHR43690:SF17">
    <property type="entry name" value="PROTEIN YHJJ"/>
    <property type="match status" value="1"/>
</dbReference>
<feature type="domain" description="Peptidase M16 C-terminal" evidence="2">
    <location>
        <begin position="206"/>
        <end position="388"/>
    </location>
</feature>
<reference evidence="3 4" key="1">
    <citation type="submission" date="2018-05" db="EMBL/GenBank/DDBJ databases">
        <title>Marinilabilia rubrum sp. nov., isolated from saltern sediment.</title>
        <authorList>
            <person name="Zhang R."/>
        </authorList>
    </citation>
    <scope>NUCLEOTIDE SEQUENCE [LARGE SCALE GENOMIC DNA]</scope>
    <source>
        <strain evidence="3 4">WTE16</strain>
    </source>
</reference>
<dbReference type="InterPro" id="IPR011249">
    <property type="entry name" value="Metalloenz_LuxS/M16"/>
</dbReference>
<name>A0A2U2B990_9BACT</name>
<gene>
    <name evidence="3" type="ORF">DDZ16_09200</name>
</gene>
<dbReference type="SUPFAM" id="SSF63411">
    <property type="entry name" value="LuxS/MPP-like metallohydrolase"/>
    <property type="match status" value="2"/>
</dbReference>
<dbReference type="Proteomes" id="UP000244956">
    <property type="component" value="Unassembled WGS sequence"/>
</dbReference>
<dbReference type="InterPro" id="IPR007863">
    <property type="entry name" value="Peptidase_M16_C"/>
</dbReference>
<dbReference type="RefSeq" id="WP_109264153.1">
    <property type="nucleotide sequence ID" value="NZ_QEWP01000006.1"/>
</dbReference>
<evidence type="ECO:0000256" key="1">
    <source>
        <dbReference type="SAM" id="SignalP"/>
    </source>
</evidence>
<evidence type="ECO:0000259" key="2">
    <source>
        <dbReference type="Pfam" id="PF05193"/>
    </source>
</evidence>
<dbReference type="Gene3D" id="3.30.830.10">
    <property type="entry name" value="Metalloenzyme, LuxS/M16 peptidase-like"/>
    <property type="match status" value="2"/>
</dbReference>
<evidence type="ECO:0000313" key="3">
    <source>
        <dbReference type="EMBL" id="PWD99613.1"/>
    </source>
</evidence>
<evidence type="ECO:0000313" key="4">
    <source>
        <dbReference type="Proteomes" id="UP000244956"/>
    </source>
</evidence>
<comment type="caution">
    <text evidence="3">The sequence shown here is derived from an EMBL/GenBank/DDBJ whole genome shotgun (WGS) entry which is preliminary data.</text>
</comment>
<proteinExistence type="predicted"/>
<dbReference type="InterPro" id="IPR050626">
    <property type="entry name" value="Peptidase_M16"/>
</dbReference>
<dbReference type="OrthoDB" id="9811314at2"/>
<protein>
    <recommendedName>
        <fullName evidence="2">Peptidase M16 C-terminal domain-containing protein</fullName>
    </recommendedName>
</protein>
<keyword evidence="4" id="KW-1185">Reference proteome</keyword>
<keyword evidence="1" id="KW-0732">Signal</keyword>
<dbReference type="Pfam" id="PF05193">
    <property type="entry name" value="Peptidase_M16_C"/>
    <property type="match status" value="1"/>
</dbReference>
<accession>A0A2U2B990</accession>
<dbReference type="EMBL" id="QEWP01000006">
    <property type="protein sequence ID" value="PWD99613.1"/>
    <property type="molecule type" value="Genomic_DNA"/>
</dbReference>
<dbReference type="PANTHER" id="PTHR43690">
    <property type="entry name" value="NARDILYSIN"/>
    <property type="match status" value="1"/>
</dbReference>